<protein>
    <submittedName>
        <fullName evidence="4">Sorting nexin-1/2</fullName>
    </submittedName>
</protein>
<evidence type="ECO:0000313" key="4">
    <source>
        <dbReference type="EMBL" id="JAC61995.1"/>
    </source>
</evidence>
<dbReference type="Gene3D" id="3.30.1520.10">
    <property type="entry name" value="Phox-like domain"/>
    <property type="match status" value="1"/>
</dbReference>
<gene>
    <name evidence="4" type="primary">SNX1_2</name>
    <name evidence="4" type="ORF">TSPGSL018_24594</name>
</gene>
<dbReference type="CDD" id="cd07596">
    <property type="entry name" value="BAR_SNX"/>
    <property type="match status" value="1"/>
</dbReference>
<dbReference type="PANTHER" id="PTHR10555">
    <property type="entry name" value="SORTING NEXIN"/>
    <property type="match status" value="1"/>
</dbReference>
<dbReference type="GO" id="GO:0005768">
    <property type="term" value="C:endosome"/>
    <property type="evidence" value="ECO:0007669"/>
    <property type="project" value="UniProtKB-ARBA"/>
</dbReference>
<dbReference type="EMBL" id="GBEZ01025054">
    <property type="protein sequence ID" value="JAC61995.1"/>
    <property type="molecule type" value="Transcribed_RNA"/>
</dbReference>
<name>A0A061QU72_9CHLO</name>
<feature type="coiled-coil region" evidence="1">
    <location>
        <begin position="370"/>
        <end position="397"/>
    </location>
</feature>
<organism evidence="4">
    <name type="scientific">Tetraselmis sp. GSL018</name>
    <dbReference type="NCBI Taxonomy" id="582737"/>
    <lineage>
        <taxon>Eukaryota</taxon>
        <taxon>Viridiplantae</taxon>
        <taxon>Chlorophyta</taxon>
        <taxon>core chlorophytes</taxon>
        <taxon>Chlorodendrophyceae</taxon>
        <taxon>Chlorodendrales</taxon>
        <taxon>Chlorodendraceae</taxon>
        <taxon>Tetraselmis</taxon>
    </lineage>
</organism>
<dbReference type="Pfam" id="PF09325">
    <property type="entry name" value="Vps5"/>
    <property type="match status" value="1"/>
</dbReference>
<feature type="region of interest" description="Disordered" evidence="2">
    <location>
        <begin position="1"/>
        <end position="67"/>
    </location>
</feature>
<dbReference type="InterPro" id="IPR001683">
    <property type="entry name" value="PX_dom"/>
</dbReference>
<dbReference type="PROSITE" id="PS50195">
    <property type="entry name" value="PX"/>
    <property type="match status" value="1"/>
</dbReference>
<accession>A0A061QU72</accession>
<keyword evidence="1" id="KW-0175">Coiled coil</keyword>
<feature type="domain" description="PX" evidence="3">
    <location>
        <begin position="64"/>
        <end position="182"/>
    </location>
</feature>
<evidence type="ECO:0000256" key="2">
    <source>
        <dbReference type="SAM" id="MobiDB-lite"/>
    </source>
</evidence>
<sequence length="445" mass="50013">MEDPLSALGDCETFGEGQAEDELPPPPYDSLVLNNSQGAENAASTTNQASSSSFSRPKRPEGPRDFDIYVTDPVKQGDGVGAYVSYKVWTKTRLQQFKNSENEVIRRYKDFDWLFHRLQSTNRGVFVPAIPEKNAVSKISATTDFIEGRRRGLQSFINKVAEHPVLKYNSTLQLFLEGSEIEWRTEVDRVNSQEKNVGSKLSETLQFFKDLQHSASNIVSGKSDDEEEDPEYLKVKEYITLLEGHLSEAHRQAMRLTKKQSKMADALAGFGSSSQALSVMEDGHVKDAFQLLGSKSEELAKTIQEETLQLGVKFEEPLKEFCRMVKCVKAVMADRSSALAMYQQCKQDVWAKRNKLTKLKGTPGVKEEKVSHAERDLNEATSNAEKAKEEYDVIVGRMNDELVRFQKERAADIGEVLKEFALAQAKLASDTAKAWQQVIPQISPR</sequence>
<proteinExistence type="predicted"/>
<dbReference type="InterPro" id="IPR015404">
    <property type="entry name" value="Vps5_C"/>
</dbReference>
<dbReference type="AlphaFoldDB" id="A0A061QU72"/>
<evidence type="ECO:0000259" key="3">
    <source>
        <dbReference type="PROSITE" id="PS50195"/>
    </source>
</evidence>
<dbReference type="Pfam" id="PF00787">
    <property type="entry name" value="PX"/>
    <property type="match status" value="1"/>
</dbReference>
<dbReference type="SMART" id="SM00312">
    <property type="entry name" value="PX"/>
    <property type="match status" value="1"/>
</dbReference>
<dbReference type="InterPro" id="IPR027267">
    <property type="entry name" value="AH/BAR_dom_sf"/>
</dbReference>
<reference evidence="4" key="1">
    <citation type="submission" date="2014-05" db="EMBL/GenBank/DDBJ databases">
        <title>The transcriptome of the halophilic microalga Tetraselmis sp. GSL018 isolated from the Great Salt Lake, Utah.</title>
        <authorList>
            <person name="Jinkerson R.E."/>
            <person name="D'Adamo S."/>
            <person name="Posewitz M.C."/>
        </authorList>
    </citation>
    <scope>NUCLEOTIDE SEQUENCE</scope>
    <source>
        <strain evidence="4">GSL018</strain>
    </source>
</reference>
<feature type="compositionally biased region" description="Low complexity" evidence="2">
    <location>
        <begin position="39"/>
        <end position="55"/>
    </location>
</feature>
<dbReference type="SUPFAM" id="SSF64268">
    <property type="entry name" value="PX domain"/>
    <property type="match status" value="1"/>
</dbReference>
<dbReference type="SUPFAM" id="SSF103657">
    <property type="entry name" value="BAR/IMD domain-like"/>
    <property type="match status" value="1"/>
</dbReference>
<evidence type="ECO:0000256" key="1">
    <source>
        <dbReference type="SAM" id="Coils"/>
    </source>
</evidence>
<dbReference type="InterPro" id="IPR036871">
    <property type="entry name" value="PX_dom_sf"/>
</dbReference>
<dbReference type="PANTHER" id="PTHR10555:SF170">
    <property type="entry name" value="FI18122P1"/>
    <property type="match status" value="1"/>
</dbReference>
<dbReference type="Gene3D" id="1.20.1270.60">
    <property type="entry name" value="Arfaptin homology (AH) domain/BAR domain"/>
    <property type="match status" value="1"/>
</dbReference>
<dbReference type="GO" id="GO:0035091">
    <property type="term" value="F:phosphatidylinositol binding"/>
    <property type="evidence" value="ECO:0007669"/>
    <property type="project" value="InterPro"/>
</dbReference>
<feature type="compositionally biased region" description="Basic and acidic residues" evidence="2">
    <location>
        <begin position="58"/>
        <end position="67"/>
    </location>
</feature>
<dbReference type="CDD" id="cd06859">
    <property type="entry name" value="PX_SNX1_2_like"/>
    <property type="match status" value="1"/>
</dbReference>